<proteinExistence type="predicted"/>
<evidence type="ECO:0000313" key="1">
    <source>
        <dbReference type="EMBL" id="JAH43858.1"/>
    </source>
</evidence>
<sequence length="52" mass="5873">MDDIVPWKFLKSAIRIVSRSINLPVTFCYQISWTSCVADKNNSLKSLTSAHS</sequence>
<protein>
    <submittedName>
        <fullName evidence="1">Uncharacterized protein</fullName>
    </submittedName>
</protein>
<dbReference type="EMBL" id="GBXM01064719">
    <property type="protein sequence ID" value="JAH43858.1"/>
    <property type="molecule type" value="Transcribed_RNA"/>
</dbReference>
<dbReference type="AlphaFoldDB" id="A0A0E9STM0"/>
<reference evidence="1" key="2">
    <citation type="journal article" date="2015" name="Fish Shellfish Immunol.">
        <title>Early steps in the European eel (Anguilla anguilla)-Vibrio vulnificus interaction in the gills: Role of the RtxA13 toxin.</title>
        <authorList>
            <person name="Callol A."/>
            <person name="Pajuelo D."/>
            <person name="Ebbesson L."/>
            <person name="Teles M."/>
            <person name="MacKenzie S."/>
            <person name="Amaro C."/>
        </authorList>
    </citation>
    <scope>NUCLEOTIDE SEQUENCE</scope>
</reference>
<organism evidence="1">
    <name type="scientific">Anguilla anguilla</name>
    <name type="common">European freshwater eel</name>
    <name type="synonym">Muraena anguilla</name>
    <dbReference type="NCBI Taxonomy" id="7936"/>
    <lineage>
        <taxon>Eukaryota</taxon>
        <taxon>Metazoa</taxon>
        <taxon>Chordata</taxon>
        <taxon>Craniata</taxon>
        <taxon>Vertebrata</taxon>
        <taxon>Euteleostomi</taxon>
        <taxon>Actinopterygii</taxon>
        <taxon>Neopterygii</taxon>
        <taxon>Teleostei</taxon>
        <taxon>Anguilliformes</taxon>
        <taxon>Anguillidae</taxon>
        <taxon>Anguilla</taxon>
    </lineage>
</organism>
<accession>A0A0E9STM0</accession>
<reference evidence="1" key="1">
    <citation type="submission" date="2014-11" db="EMBL/GenBank/DDBJ databases">
        <authorList>
            <person name="Amaro Gonzalez C."/>
        </authorList>
    </citation>
    <scope>NUCLEOTIDE SEQUENCE</scope>
</reference>
<name>A0A0E9STM0_ANGAN</name>